<gene>
    <name evidence="1" type="ORF">DPMN_054268</name>
</gene>
<protein>
    <submittedName>
        <fullName evidence="1">Uncharacterized protein</fullName>
    </submittedName>
</protein>
<comment type="caution">
    <text evidence="1">The sequence shown here is derived from an EMBL/GenBank/DDBJ whole genome shotgun (WGS) entry which is preliminary data.</text>
</comment>
<proteinExistence type="predicted"/>
<accession>A0A9D4CMV9</accession>
<evidence type="ECO:0000313" key="2">
    <source>
        <dbReference type="Proteomes" id="UP000828390"/>
    </source>
</evidence>
<sequence length="60" mass="6828">MPSTSHVPADKQILNVLASRAPKNSILERFYSLEIMGISPCEPDRKSVEYLKQYQETSTE</sequence>
<reference evidence="1" key="2">
    <citation type="submission" date="2020-11" db="EMBL/GenBank/DDBJ databases">
        <authorList>
            <person name="McCartney M.A."/>
            <person name="Auch B."/>
            <person name="Kono T."/>
            <person name="Mallez S."/>
            <person name="Becker A."/>
            <person name="Gohl D.M."/>
            <person name="Silverstein K.A.T."/>
            <person name="Koren S."/>
            <person name="Bechman K.B."/>
            <person name="Herman A."/>
            <person name="Abrahante J.E."/>
            <person name="Garbe J."/>
        </authorList>
    </citation>
    <scope>NUCLEOTIDE SEQUENCE</scope>
    <source>
        <strain evidence="1">Duluth1</strain>
        <tissue evidence="1">Whole animal</tissue>
    </source>
</reference>
<organism evidence="1 2">
    <name type="scientific">Dreissena polymorpha</name>
    <name type="common">Zebra mussel</name>
    <name type="synonym">Mytilus polymorpha</name>
    <dbReference type="NCBI Taxonomy" id="45954"/>
    <lineage>
        <taxon>Eukaryota</taxon>
        <taxon>Metazoa</taxon>
        <taxon>Spiralia</taxon>
        <taxon>Lophotrochozoa</taxon>
        <taxon>Mollusca</taxon>
        <taxon>Bivalvia</taxon>
        <taxon>Autobranchia</taxon>
        <taxon>Heteroconchia</taxon>
        <taxon>Euheterodonta</taxon>
        <taxon>Imparidentia</taxon>
        <taxon>Neoheterodontei</taxon>
        <taxon>Myida</taxon>
        <taxon>Dreissenoidea</taxon>
        <taxon>Dreissenidae</taxon>
        <taxon>Dreissena</taxon>
    </lineage>
</organism>
<name>A0A9D4CMV9_DREPO</name>
<reference evidence="1" key="1">
    <citation type="journal article" date="2019" name="bioRxiv">
        <title>The Genome of the Zebra Mussel, Dreissena polymorpha: A Resource for Invasive Species Research.</title>
        <authorList>
            <person name="McCartney M.A."/>
            <person name="Auch B."/>
            <person name="Kono T."/>
            <person name="Mallez S."/>
            <person name="Zhang Y."/>
            <person name="Obille A."/>
            <person name="Becker A."/>
            <person name="Abrahante J.E."/>
            <person name="Garbe J."/>
            <person name="Badalamenti J.P."/>
            <person name="Herman A."/>
            <person name="Mangelson H."/>
            <person name="Liachko I."/>
            <person name="Sullivan S."/>
            <person name="Sone E.D."/>
            <person name="Koren S."/>
            <person name="Silverstein K.A.T."/>
            <person name="Beckman K.B."/>
            <person name="Gohl D.M."/>
        </authorList>
    </citation>
    <scope>NUCLEOTIDE SEQUENCE</scope>
    <source>
        <strain evidence="1">Duluth1</strain>
        <tissue evidence="1">Whole animal</tissue>
    </source>
</reference>
<dbReference type="EMBL" id="JAIWYP010000012">
    <property type="protein sequence ID" value="KAH3728314.1"/>
    <property type="molecule type" value="Genomic_DNA"/>
</dbReference>
<keyword evidence="2" id="KW-1185">Reference proteome</keyword>
<evidence type="ECO:0000313" key="1">
    <source>
        <dbReference type="EMBL" id="KAH3728314.1"/>
    </source>
</evidence>
<dbReference type="Proteomes" id="UP000828390">
    <property type="component" value="Unassembled WGS sequence"/>
</dbReference>
<dbReference type="AlphaFoldDB" id="A0A9D4CMV9"/>